<reference evidence="6" key="1">
    <citation type="journal article" date="2014" name="Int. J. Syst. Evol. Microbiol.">
        <title>Complete genome sequence of Corynebacterium casei LMG S-19264T (=DSM 44701T), isolated from a smear-ripened cheese.</title>
        <authorList>
            <consortium name="US DOE Joint Genome Institute (JGI-PGF)"/>
            <person name="Walter F."/>
            <person name="Albersmeier A."/>
            <person name="Kalinowski J."/>
            <person name="Ruckert C."/>
        </authorList>
    </citation>
    <scope>NUCLEOTIDE SEQUENCE</scope>
    <source>
        <strain evidence="6">JCM 19831</strain>
    </source>
</reference>
<dbReference type="Pfam" id="PF13560">
    <property type="entry name" value="HTH_31"/>
    <property type="match status" value="1"/>
</dbReference>
<evidence type="ECO:0000313" key="6">
    <source>
        <dbReference type="EMBL" id="GGM31091.1"/>
    </source>
</evidence>
<evidence type="ECO:0000256" key="1">
    <source>
        <dbReference type="ARBA" id="ARBA00022801"/>
    </source>
</evidence>
<dbReference type="Pfam" id="PF02449">
    <property type="entry name" value="Glyco_hydro_42"/>
    <property type="match status" value="1"/>
</dbReference>
<keyword evidence="2" id="KW-0326">Glycosidase</keyword>
<evidence type="ECO:0000256" key="3">
    <source>
        <dbReference type="SAM" id="MobiDB-lite"/>
    </source>
</evidence>
<feature type="compositionally biased region" description="Low complexity" evidence="3">
    <location>
        <begin position="84"/>
        <end position="106"/>
    </location>
</feature>
<dbReference type="InterPro" id="IPR013529">
    <property type="entry name" value="Glyco_hydro_42_N"/>
</dbReference>
<keyword evidence="4" id="KW-1133">Transmembrane helix</keyword>
<dbReference type="SUPFAM" id="SSF51445">
    <property type="entry name" value="(Trans)glycosidases"/>
    <property type="match status" value="1"/>
</dbReference>
<keyword evidence="4" id="KW-0472">Membrane</keyword>
<dbReference type="PANTHER" id="PTHR12631:SF10">
    <property type="entry name" value="BETA-XYLOSIDASE-LIKE PROTEIN-RELATED"/>
    <property type="match status" value="1"/>
</dbReference>
<keyword evidence="1" id="KW-0378">Hydrolase</keyword>
<keyword evidence="4" id="KW-0812">Transmembrane</keyword>
<dbReference type="EMBL" id="BMPI01000015">
    <property type="protein sequence ID" value="GGM31091.1"/>
    <property type="molecule type" value="Genomic_DNA"/>
</dbReference>
<sequence>MHHPHGGLAALLTALKDRSGYSYAWLGRKINASKSAVHRYIAGQAVPHDFGTVERLAKACGATPAELDRLYALWTAALRDPAVPTERTSSPPTPPRAAASPTADASGDLSDMSGSFAEAGAPGESTAPLPTSSASHSATDLSPDGDFSDMFGPADDGRSATGAGEGAADDLGSADGAPTAAAARGTGDGDLPRGWRRWSWRAYVAAGVVVVVLVTAVIAAVVVRSPGRRAAEATGDPQWISGPSWTLPPTRVASRFFGVTINTPTGHMPGFPIGALRLWDSETRWAQIQPAKGEFDWATLDRLVGGAEAAGLPVLFVAGGTPSWAAPDGKRSVYPENARSTPPDDLDDWDSFVRALTQRYRGRIEAYEIWAFANDARLYSGSVETLVDMTERASDIIRAADPLATVVCPGMGNLWSPEAQQVMRRFAKLGGYRHCDVAAVKLHQRAAEDPPETMLELTGNVDQIFHEAGINPPLWNTGTTYAIPLQGPLAEPKARNYAVRFFLVGLFARNVHLDRMYFYNWGGTKIPIVLQPDGGAPTAAGLAVAQLQKWLATAEIRACGHGPAAGLPVNAWQCEFTVDTPLGRRRAVIRWTHAGTATMPADTGATELLRLDGGSAPLRPGGELALTEEPVLIRFTA</sequence>
<protein>
    <recommendedName>
        <fullName evidence="5">Glycoside hydrolase family 42 N-terminal domain-containing protein</fullName>
    </recommendedName>
</protein>
<proteinExistence type="predicted"/>
<dbReference type="AlphaFoldDB" id="A0A917TPU1"/>
<evidence type="ECO:0000256" key="4">
    <source>
        <dbReference type="SAM" id="Phobius"/>
    </source>
</evidence>
<dbReference type="Gene3D" id="3.20.20.80">
    <property type="entry name" value="Glycosidases"/>
    <property type="match status" value="1"/>
</dbReference>
<evidence type="ECO:0000313" key="7">
    <source>
        <dbReference type="Proteomes" id="UP000642070"/>
    </source>
</evidence>
<feature type="compositionally biased region" description="Low complexity" evidence="3">
    <location>
        <begin position="169"/>
        <end position="185"/>
    </location>
</feature>
<evidence type="ECO:0000259" key="5">
    <source>
        <dbReference type="Pfam" id="PF02449"/>
    </source>
</evidence>
<feature type="region of interest" description="Disordered" evidence="3">
    <location>
        <begin position="82"/>
        <end position="191"/>
    </location>
</feature>
<accession>A0A917TPU1</accession>
<evidence type="ECO:0000256" key="2">
    <source>
        <dbReference type="ARBA" id="ARBA00023295"/>
    </source>
</evidence>
<dbReference type="PANTHER" id="PTHR12631">
    <property type="entry name" value="ALPHA-L-IDURONIDASE"/>
    <property type="match status" value="1"/>
</dbReference>
<dbReference type="InterPro" id="IPR017853">
    <property type="entry name" value="GH"/>
</dbReference>
<organism evidence="6 7">
    <name type="scientific">Dactylosporangium sucinum</name>
    <dbReference type="NCBI Taxonomy" id="1424081"/>
    <lineage>
        <taxon>Bacteria</taxon>
        <taxon>Bacillati</taxon>
        <taxon>Actinomycetota</taxon>
        <taxon>Actinomycetes</taxon>
        <taxon>Micromonosporales</taxon>
        <taxon>Micromonosporaceae</taxon>
        <taxon>Dactylosporangium</taxon>
    </lineage>
</organism>
<feature type="domain" description="Glycoside hydrolase family 42 N-terminal" evidence="5">
    <location>
        <begin position="283"/>
        <end position="341"/>
    </location>
</feature>
<dbReference type="GO" id="GO:0005975">
    <property type="term" value="P:carbohydrate metabolic process"/>
    <property type="evidence" value="ECO:0007669"/>
    <property type="project" value="InterPro"/>
</dbReference>
<name>A0A917TPU1_9ACTN</name>
<feature type="compositionally biased region" description="Polar residues" evidence="3">
    <location>
        <begin position="128"/>
        <end position="140"/>
    </location>
</feature>
<comment type="caution">
    <text evidence="6">The sequence shown here is derived from an EMBL/GenBank/DDBJ whole genome shotgun (WGS) entry which is preliminary data.</text>
</comment>
<dbReference type="GO" id="GO:0004565">
    <property type="term" value="F:beta-galactosidase activity"/>
    <property type="evidence" value="ECO:0007669"/>
    <property type="project" value="InterPro"/>
</dbReference>
<dbReference type="RefSeq" id="WP_190250944.1">
    <property type="nucleotide sequence ID" value="NZ_BMPI01000015.1"/>
</dbReference>
<keyword evidence="7" id="KW-1185">Reference proteome</keyword>
<dbReference type="Proteomes" id="UP000642070">
    <property type="component" value="Unassembled WGS sequence"/>
</dbReference>
<feature type="transmembrane region" description="Helical" evidence="4">
    <location>
        <begin position="202"/>
        <end position="223"/>
    </location>
</feature>
<dbReference type="GO" id="GO:0009341">
    <property type="term" value="C:beta-galactosidase complex"/>
    <property type="evidence" value="ECO:0007669"/>
    <property type="project" value="InterPro"/>
</dbReference>
<gene>
    <name evidence="6" type="ORF">GCM10007977_035430</name>
</gene>
<reference evidence="6" key="2">
    <citation type="submission" date="2020-09" db="EMBL/GenBank/DDBJ databases">
        <authorList>
            <person name="Sun Q."/>
            <person name="Ohkuma M."/>
        </authorList>
    </citation>
    <scope>NUCLEOTIDE SEQUENCE</scope>
    <source>
        <strain evidence="6">JCM 19831</strain>
    </source>
</reference>
<dbReference type="InterPro" id="IPR051923">
    <property type="entry name" value="Glycosyl_Hydrolase_39"/>
</dbReference>